<organism evidence="1 2">
    <name type="scientific">Alkaliphilus peptidifermentans DSM 18978</name>
    <dbReference type="NCBI Taxonomy" id="1120976"/>
    <lineage>
        <taxon>Bacteria</taxon>
        <taxon>Bacillati</taxon>
        <taxon>Bacillota</taxon>
        <taxon>Clostridia</taxon>
        <taxon>Peptostreptococcales</taxon>
        <taxon>Natronincolaceae</taxon>
        <taxon>Alkaliphilus</taxon>
    </lineage>
</organism>
<dbReference type="STRING" id="1120976.SAMN03080606_01836"/>
<proteinExistence type="predicted"/>
<name>A0A1G5GZQ7_9FIRM</name>
<reference evidence="1 2" key="1">
    <citation type="submission" date="2016-10" db="EMBL/GenBank/DDBJ databases">
        <authorList>
            <person name="de Groot N.N."/>
        </authorList>
    </citation>
    <scope>NUCLEOTIDE SEQUENCE [LARGE SCALE GENOMIC DNA]</scope>
    <source>
        <strain evidence="1 2">DSM 18978</strain>
    </source>
</reference>
<dbReference type="Proteomes" id="UP000198636">
    <property type="component" value="Unassembled WGS sequence"/>
</dbReference>
<evidence type="ECO:0000313" key="1">
    <source>
        <dbReference type="EMBL" id="SCY56600.1"/>
    </source>
</evidence>
<keyword evidence="2" id="KW-1185">Reference proteome</keyword>
<evidence type="ECO:0000313" key="2">
    <source>
        <dbReference type="Proteomes" id="UP000198636"/>
    </source>
</evidence>
<dbReference type="AlphaFoldDB" id="A0A1G5GZQ7"/>
<sequence>MEKRKKLALIIGIILLLITGYGLTYIPRSIINIKSTEVTKLTVFNGNSGSQIEITNRTDIDYIINNLNDVQFQKGKVAIGYMGYSFNTTIYDKKGKSIKNLIINSEKTIRYKGFFYEAKTNLIDYHYIENLFITN</sequence>
<accession>A0A1G5GZQ7</accession>
<gene>
    <name evidence="1" type="ORF">SAMN03080606_01836</name>
</gene>
<dbReference type="RefSeq" id="WP_091542603.1">
    <property type="nucleotide sequence ID" value="NZ_FMUS01000010.1"/>
</dbReference>
<protein>
    <submittedName>
        <fullName evidence="1">Uncharacterized protein</fullName>
    </submittedName>
</protein>
<dbReference type="OrthoDB" id="1859262at2"/>
<dbReference type="EMBL" id="FMUS01000010">
    <property type="protein sequence ID" value="SCY56600.1"/>
    <property type="molecule type" value="Genomic_DNA"/>
</dbReference>